<proteinExistence type="predicted"/>
<dbReference type="AlphaFoldDB" id="T1AI24"/>
<protein>
    <submittedName>
        <fullName evidence="1">DGQHR domain protein</fullName>
    </submittedName>
</protein>
<sequence>MISNVIPADELTAVARRKRRETLTKSIPSDQLDAALAEGWQQAGKKRKRSVRVSKPKPHHVLLEDRVWTILYGMGFDSLSGERGCVLQIGPKNPESPTNQIDVFAMDREVAVAIECKSSMESKKEPRFQEMLSKLAIIREPLARAVATQFPAEEKRRIVLAMFTSNLQITDADRSRADILNVSLFDDSDLSYYEALTRQLGPATRYQFLCDLIPGKPVRGLNTSIPALKTNMGGYDCYLFSTHPDYLLKVCYISHRAKGKATDIDAYQR</sequence>
<dbReference type="EMBL" id="AUZY01005941">
    <property type="protein sequence ID" value="EQD56158.1"/>
    <property type="molecule type" value="Genomic_DNA"/>
</dbReference>
<dbReference type="InterPro" id="IPR011856">
    <property type="entry name" value="tRNA_endonuc-like_dom_sf"/>
</dbReference>
<accession>T1AI24</accession>
<reference evidence="1" key="1">
    <citation type="submission" date="2013-08" db="EMBL/GenBank/DDBJ databases">
        <authorList>
            <person name="Mendez C."/>
            <person name="Richter M."/>
            <person name="Ferrer M."/>
            <person name="Sanchez J."/>
        </authorList>
    </citation>
    <scope>NUCLEOTIDE SEQUENCE</scope>
</reference>
<dbReference type="SUPFAM" id="SSF52980">
    <property type="entry name" value="Restriction endonuclease-like"/>
    <property type="match status" value="1"/>
</dbReference>
<dbReference type="GO" id="GO:0003676">
    <property type="term" value="F:nucleic acid binding"/>
    <property type="evidence" value="ECO:0007669"/>
    <property type="project" value="InterPro"/>
</dbReference>
<feature type="non-terminal residue" evidence="1">
    <location>
        <position position="269"/>
    </location>
</feature>
<dbReference type="InterPro" id="IPR011335">
    <property type="entry name" value="Restrct_endonuc-II-like"/>
</dbReference>
<evidence type="ECO:0000313" key="1">
    <source>
        <dbReference type="EMBL" id="EQD56158.1"/>
    </source>
</evidence>
<reference evidence="1" key="2">
    <citation type="journal article" date="2014" name="ISME J.">
        <title>Microbial stratification in low pH oxic and suboxic macroscopic growths along an acid mine drainage.</title>
        <authorList>
            <person name="Mendez-Garcia C."/>
            <person name="Mesa V."/>
            <person name="Sprenger R.R."/>
            <person name="Richter M."/>
            <person name="Diez M.S."/>
            <person name="Solano J."/>
            <person name="Bargiela R."/>
            <person name="Golyshina O.V."/>
            <person name="Manteca A."/>
            <person name="Ramos J.L."/>
            <person name="Gallego J.R."/>
            <person name="Llorente I."/>
            <person name="Martins Dos Santos V.A."/>
            <person name="Jensen O.N."/>
            <person name="Pelaez A.I."/>
            <person name="Sanchez J."/>
            <person name="Ferrer M."/>
        </authorList>
    </citation>
    <scope>NUCLEOTIDE SEQUENCE</scope>
</reference>
<organism evidence="1">
    <name type="scientific">mine drainage metagenome</name>
    <dbReference type="NCBI Taxonomy" id="410659"/>
    <lineage>
        <taxon>unclassified sequences</taxon>
        <taxon>metagenomes</taxon>
        <taxon>ecological metagenomes</taxon>
    </lineage>
</organism>
<name>T1AI24_9ZZZZ</name>
<comment type="caution">
    <text evidence="1">The sequence shown here is derived from an EMBL/GenBank/DDBJ whole genome shotgun (WGS) entry which is preliminary data.</text>
</comment>
<gene>
    <name evidence="1" type="ORF">B1B_09038</name>
</gene>
<dbReference type="Gene3D" id="3.40.1350.10">
    <property type="match status" value="1"/>
</dbReference>